<reference evidence="2 3" key="1">
    <citation type="submission" date="2018-09" db="EMBL/GenBank/DDBJ databases">
        <title>Nocardia yunnanensis sp. nov., an actinomycete isolated from a soil sample.</title>
        <authorList>
            <person name="Zhang J."/>
        </authorList>
    </citation>
    <scope>NUCLEOTIDE SEQUENCE [LARGE SCALE GENOMIC DNA]</scope>
    <source>
        <strain evidence="2 3">CFHS0054</strain>
    </source>
</reference>
<protein>
    <submittedName>
        <fullName evidence="2">Uncharacterized protein</fullName>
    </submittedName>
</protein>
<dbReference type="OrthoDB" id="4565754at2"/>
<organism evidence="2 3">
    <name type="scientific">Nocardia yunnanensis</name>
    <dbReference type="NCBI Taxonomy" id="2382165"/>
    <lineage>
        <taxon>Bacteria</taxon>
        <taxon>Bacillati</taxon>
        <taxon>Actinomycetota</taxon>
        <taxon>Actinomycetes</taxon>
        <taxon>Mycobacteriales</taxon>
        <taxon>Nocardiaceae</taxon>
        <taxon>Nocardia</taxon>
    </lineage>
</organism>
<dbReference type="Proteomes" id="UP000267164">
    <property type="component" value="Chromosome"/>
</dbReference>
<dbReference type="RefSeq" id="WP_120740913.1">
    <property type="nucleotide sequence ID" value="NZ_CP032568.1"/>
</dbReference>
<evidence type="ECO:0000313" key="3">
    <source>
        <dbReference type="Proteomes" id="UP000267164"/>
    </source>
</evidence>
<dbReference type="AlphaFoldDB" id="A0A386ZH86"/>
<evidence type="ECO:0000256" key="1">
    <source>
        <dbReference type="SAM" id="Phobius"/>
    </source>
</evidence>
<keyword evidence="1" id="KW-0812">Transmembrane</keyword>
<sequence>MRRPDPALLRAGWRLIRVPLLLAVAYLILRTALESLSARHGFGSPEGLGLGYLAAAVLVAGLRLILVVVVPVVAVYRVTTALIMVLLRRYRRT</sequence>
<name>A0A386ZH86_9NOCA</name>
<accession>A0A386ZH86</accession>
<feature type="transmembrane region" description="Helical" evidence="1">
    <location>
        <begin position="12"/>
        <end position="33"/>
    </location>
</feature>
<proteinExistence type="predicted"/>
<dbReference type="KEGG" id="nyu:D7D52_27485"/>
<feature type="transmembrane region" description="Helical" evidence="1">
    <location>
        <begin position="53"/>
        <end position="86"/>
    </location>
</feature>
<keyword evidence="3" id="KW-1185">Reference proteome</keyword>
<evidence type="ECO:0000313" key="2">
    <source>
        <dbReference type="EMBL" id="AYF76928.1"/>
    </source>
</evidence>
<keyword evidence="1" id="KW-0472">Membrane</keyword>
<gene>
    <name evidence="2" type="ORF">D7D52_27485</name>
</gene>
<dbReference type="EMBL" id="CP032568">
    <property type="protein sequence ID" value="AYF76928.1"/>
    <property type="molecule type" value="Genomic_DNA"/>
</dbReference>
<keyword evidence="1" id="KW-1133">Transmembrane helix</keyword>